<name>A0A512JQN1_9HYPH</name>
<accession>A0A512JQN1</accession>
<keyword evidence="2" id="KW-1185">Reference proteome</keyword>
<dbReference type="Proteomes" id="UP000321750">
    <property type="component" value="Unassembled WGS sequence"/>
</dbReference>
<dbReference type="RefSeq" id="WP_147048664.1">
    <property type="nucleotide sequence ID" value="NZ_BJZV01000034.1"/>
</dbReference>
<comment type="caution">
    <text evidence="1">The sequence shown here is derived from an EMBL/GenBank/DDBJ whole genome shotgun (WGS) entry which is preliminary data.</text>
</comment>
<gene>
    <name evidence="1" type="ORF">MGN01_41220</name>
</gene>
<sequence>MRSEADFTIPEETPDCVGFQLQLAPNGVCRIVVLGEDGHPRRAVAILNLDAADADRLAHELLDRRGAYLRAQPGEQPQRPQ</sequence>
<organism evidence="1 2">
    <name type="scientific">Methylobacterium gnaphalii</name>
    <dbReference type="NCBI Taxonomy" id="1010610"/>
    <lineage>
        <taxon>Bacteria</taxon>
        <taxon>Pseudomonadati</taxon>
        <taxon>Pseudomonadota</taxon>
        <taxon>Alphaproteobacteria</taxon>
        <taxon>Hyphomicrobiales</taxon>
        <taxon>Methylobacteriaceae</taxon>
        <taxon>Methylobacterium</taxon>
    </lineage>
</organism>
<evidence type="ECO:0000313" key="1">
    <source>
        <dbReference type="EMBL" id="GEP12277.1"/>
    </source>
</evidence>
<evidence type="ECO:0000313" key="2">
    <source>
        <dbReference type="Proteomes" id="UP000321750"/>
    </source>
</evidence>
<dbReference type="EMBL" id="BJZV01000034">
    <property type="protein sequence ID" value="GEP12277.1"/>
    <property type="molecule type" value="Genomic_DNA"/>
</dbReference>
<dbReference type="AlphaFoldDB" id="A0A512JQN1"/>
<proteinExistence type="predicted"/>
<protein>
    <submittedName>
        <fullName evidence="1">Uncharacterized protein</fullName>
    </submittedName>
</protein>
<reference evidence="1 2" key="1">
    <citation type="submission" date="2019-07" db="EMBL/GenBank/DDBJ databases">
        <title>Whole genome shotgun sequence of Methylobacterium gnaphalii NBRC 107716.</title>
        <authorList>
            <person name="Hosoyama A."/>
            <person name="Uohara A."/>
            <person name="Ohji S."/>
            <person name="Ichikawa N."/>
        </authorList>
    </citation>
    <scope>NUCLEOTIDE SEQUENCE [LARGE SCALE GENOMIC DNA]</scope>
    <source>
        <strain evidence="1 2">NBRC 107716</strain>
    </source>
</reference>